<keyword evidence="6" id="KW-0378">Hydrolase</keyword>
<evidence type="ECO:0000256" key="10">
    <source>
        <dbReference type="ARBA" id="ARBA00023158"/>
    </source>
</evidence>
<keyword evidence="5" id="KW-0221">Differentiation</keyword>
<dbReference type="Proteomes" id="UP000504612">
    <property type="component" value="Unplaced"/>
</dbReference>
<keyword evidence="2" id="KW-0217">Developmental protein</keyword>
<evidence type="ECO:0000256" key="6">
    <source>
        <dbReference type="ARBA" id="ARBA00022801"/>
    </source>
</evidence>
<dbReference type="InterPro" id="IPR007052">
    <property type="entry name" value="CS_dom"/>
</dbReference>
<feature type="domain" description="CS" evidence="14">
    <location>
        <begin position="1138"/>
        <end position="1224"/>
    </location>
</feature>
<dbReference type="FunFam" id="2.40.50.90:FF:000021">
    <property type="entry name" value="putative ATP-dependent RNA helicase TDRD12"/>
    <property type="match status" value="1"/>
</dbReference>
<dbReference type="Gene3D" id="3.40.50.300">
    <property type="entry name" value="P-loop containing nucleotide triphosphate hydrolases"/>
    <property type="match status" value="2"/>
</dbReference>
<dbReference type="KEGG" id="nss:113417538"/>
<dbReference type="SUPFAM" id="SSF52540">
    <property type="entry name" value="P-loop containing nucleoside triphosphate hydrolases"/>
    <property type="match status" value="2"/>
</dbReference>
<evidence type="ECO:0000256" key="9">
    <source>
        <dbReference type="ARBA" id="ARBA00022871"/>
    </source>
</evidence>
<dbReference type="GO" id="GO:0051321">
    <property type="term" value="P:meiotic cell cycle"/>
    <property type="evidence" value="ECO:0007669"/>
    <property type="project" value="UniProtKB-KW"/>
</dbReference>
<dbReference type="GeneID" id="113417538"/>
<evidence type="ECO:0000256" key="5">
    <source>
        <dbReference type="ARBA" id="ARBA00022782"/>
    </source>
</evidence>
<dbReference type="EC" id="3.6.4.13" evidence="1"/>
<dbReference type="GO" id="GO:0007283">
    <property type="term" value="P:spermatogenesis"/>
    <property type="evidence" value="ECO:0007669"/>
    <property type="project" value="UniProtKB-KW"/>
</dbReference>
<comment type="catalytic activity">
    <reaction evidence="12">
        <text>ATP + H2O = ADP + phosphate + H(+)</text>
        <dbReference type="Rhea" id="RHEA:13065"/>
        <dbReference type="ChEBI" id="CHEBI:15377"/>
        <dbReference type="ChEBI" id="CHEBI:15378"/>
        <dbReference type="ChEBI" id="CHEBI:30616"/>
        <dbReference type="ChEBI" id="CHEBI:43474"/>
        <dbReference type="ChEBI" id="CHEBI:456216"/>
        <dbReference type="EC" id="3.6.4.13"/>
    </reaction>
</comment>
<accession>A0A6J1UT92</accession>
<evidence type="ECO:0000256" key="8">
    <source>
        <dbReference type="ARBA" id="ARBA00022840"/>
    </source>
</evidence>
<keyword evidence="9" id="KW-0744">Spermatogenesis</keyword>
<protein>
    <recommendedName>
        <fullName evidence="1">RNA helicase</fullName>
        <ecNumber evidence="1">3.6.4.13</ecNumber>
    </recommendedName>
</protein>
<evidence type="ECO:0000256" key="2">
    <source>
        <dbReference type="ARBA" id="ARBA00022473"/>
    </source>
</evidence>
<evidence type="ECO:0000313" key="15">
    <source>
        <dbReference type="Proteomes" id="UP000504612"/>
    </source>
</evidence>
<keyword evidence="7 16" id="KW-0347">Helicase</keyword>
<dbReference type="Gene3D" id="2.60.40.790">
    <property type="match status" value="1"/>
</dbReference>
<evidence type="ECO:0000256" key="3">
    <source>
        <dbReference type="ARBA" id="ARBA00022737"/>
    </source>
</evidence>
<dbReference type="InterPro" id="IPR002999">
    <property type="entry name" value="Tudor"/>
</dbReference>
<dbReference type="GO" id="GO:0005524">
    <property type="term" value="F:ATP binding"/>
    <property type="evidence" value="ECO:0007669"/>
    <property type="project" value="UniProtKB-KW"/>
</dbReference>
<dbReference type="InterPro" id="IPR011545">
    <property type="entry name" value="DEAD/DEAH_box_helicase_dom"/>
</dbReference>
<dbReference type="GO" id="GO:0003676">
    <property type="term" value="F:nucleic acid binding"/>
    <property type="evidence" value="ECO:0007669"/>
    <property type="project" value="InterPro"/>
</dbReference>
<evidence type="ECO:0000256" key="12">
    <source>
        <dbReference type="ARBA" id="ARBA00047984"/>
    </source>
</evidence>
<dbReference type="PANTHER" id="PTHR22655">
    <property type="entry name" value="ATP-DEPENDENT RNA HELICASE TDRD12-RELATED"/>
    <property type="match status" value="1"/>
</dbReference>
<dbReference type="Pfam" id="PF00567">
    <property type="entry name" value="TUDOR"/>
    <property type="match status" value="2"/>
</dbReference>
<dbReference type="GO" id="GO:0031047">
    <property type="term" value="P:regulatory ncRNA-mediated gene silencing"/>
    <property type="evidence" value="ECO:0007669"/>
    <property type="project" value="UniProtKB-KW"/>
</dbReference>
<dbReference type="SUPFAM" id="SSF49764">
    <property type="entry name" value="HSP20-like chaperones"/>
    <property type="match status" value="1"/>
</dbReference>
<keyword evidence="8" id="KW-0067">ATP-binding</keyword>
<evidence type="ECO:0000256" key="11">
    <source>
        <dbReference type="ARBA" id="ARBA00023254"/>
    </source>
</evidence>
<dbReference type="PANTHER" id="PTHR22655:SF2">
    <property type="entry name" value="ATP-DEPENDENT RNA HELICASE TDRD12-RELATED"/>
    <property type="match status" value="1"/>
</dbReference>
<dbReference type="PROSITE" id="PS51203">
    <property type="entry name" value="CS"/>
    <property type="match status" value="1"/>
</dbReference>
<proteinExistence type="predicted"/>
<keyword evidence="4" id="KW-0547">Nucleotide-binding</keyword>
<evidence type="ECO:0000256" key="7">
    <source>
        <dbReference type="ARBA" id="ARBA00022806"/>
    </source>
</evidence>
<keyword evidence="11" id="KW-0469">Meiosis</keyword>
<keyword evidence="15" id="KW-1185">Reference proteome</keyword>
<dbReference type="FunFam" id="2.30.30.140:FF:000087">
    <property type="entry name" value="Putative ATP-dependent RNA helicase TDRD12"/>
    <property type="match status" value="1"/>
</dbReference>
<dbReference type="Gene3D" id="2.30.30.140">
    <property type="match status" value="2"/>
</dbReference>
<evidence type="ECO:0000256" key="1">
    <source>
        <dbReference type="ARBA" id="ARBA00012552"/>
    </source>
</evidence>
<dbReference type="CTD" id="91646"/>
<organism evidence="15 16">
    <name type="scientific">Notechis scutatus</name>
    <name type="common">mainland tiger snake</name>
    <dbReference type="NCBI Taxonomy" id="8663"/>
    <lineage>
        <taxon>Eukaryota</taxon>
        <taxon>Metazoa</taxon>
        <taxon>Chordata</taxon>
        <taxon>Craniata</taxon>
        <taxon>Vertebrata</taxon>
        <taxon>Euteleostomi</taxon>
        <taxon>Lepidosauria</taxon>
        <taxon>Squamata</taxon>
        <taxon>Bifurcata</taxon>
        <taxon>Unidentata</taxon>
        <taxon>Episquamata</taxon>
        <taxon>Toxicofera</taxon>
        <taxon>Serpentes</taxon>
        <taxon>Colubroidea</taxon>
        <taxon>Elapidae</taxon>
        <taxon>Hydrophiinae</taxon>
        <taxon>Notechis</taxon>
    </lineage>
</organism>
<keyword evidence="3" id="KW-0677">Repeat</keyword>
<feature type="region of interest" description="Disordered" evidence="13">
    <location>
        <begin position="1045"/>
        <end position="1101"/>
    </location>
</feature>
<dbReference type="InterPro" id="IPR027417">
    <property type="entry name" value="P-loop_NTPase"/>
</dbReference>
<dbReference type="GO" id="GO:0016787">
    <property type="term" value="F:hydrolase activity"/>
    <property type="evidence" value="ECO:0007669"/>
    <property type="project" value="UniProtKB-KW"/>
</dbReference>
<gene>
    <name evidence="16" type="primary">TDRD12</name>
</gene>
<dbReference type="InterPro" id="IPR035437">
    <property type="entry name" value="SNase_OB-fold_sf"/>
</dbReference>
<evidence type="ECO:0000313" key="16">
    <source>
        <dbReference type="RefSeq" id="XP_026531758.1"/>
    </source>
</evidence>
<feature type="compositionally biased region" description="Polar residues" evidence="13">
    <location>
        <begin position="1076"/>
        <end position="1101"/>
    </location>
</feature>
<name>A0A6J1UT92_9SAUR</name>
<feature type="compositionally biased region" description="Basic and acidic residues" evidence="13">
    <location>
        <begin position="1045"/>
        <end position="1056"/>
    </location>
</feature>
<dbReference type="FunFam" id="3.40.50.300:FF:001416">
    <property type="entry name" value="Tudor domain containing 12"/>
    <property type="match status" value="1"/>
</dbReference>
<keyword evidence="10" id="KW-0943">RNA-mediated gene silencing</keyword>
<evidence type="ECO:0000259" key="14">
    <source>
        <dbReference type="PROSITE" id="PS51203"/>
    </source>
</evidence>
<dbReference type="Gene3D" id="2.40.50.90">
    <property type="match status" value="1"/>
</dbReference>
<reference evidence="16" key="1">
    <citation type="submission" date="2025-08" db="UniProtKB">
        <authorList>
            <consortium name="RefSeq"/>
        </authorList>
    </citation>
    <scope>IDENTIFICATION</scope>
</reference>
<dbReference type="SUPFAM" id="SSF63748">
    <property type="entry name" value="Tudor/PWWP/MBT"/>
    <property type="match status" value="2"/>
</dbReference>
<dbReference type="GO" id="GO:0003724">
    <property type="term" value="F:RNA helicase activity"/>
    <property type="evidence" value="ECO:0007669"/>
    <property type="project" value="UniProtKB-EC"/>
</dbReference>
<dbReference type="RefSeq" id="XP_026531758.1">
    <property type="nucleotide sequence ID" value="XM_026675973.1"/>
</dbReference>
<evidence type="ECO:0000256" key="13">
    <source>
        <dbReference type="SAM" id="MobiDB-lite"/>
    </source>
</evidence>
<dbReference type="InterPro" id="IPR008978">
    <property type="entry name" value="HSP20-like_chaperone"/>
</dbReference>
<dbReference type="Pfam" id="PF00270">
    <property type="entry name" value="DEAD"/>
    <property type="match status" value="1"/>
</dbReference>
<evidence type="ECO:0000256" key="4">
    <source>
        <dbReference type="ARBA" id="ARBA00022741"/>
    </source>
</evidence>
<dbReference type="GO" id="GO:0042078">
    <property type="term" value="P:germ-line stem cell division"/>
    <property type="evidence" value="ECO:0007669"/>
    <property type="project" value="TreeGrafter"/>
</dbReference>
<dbReference type="CDD" id="cd20435">
    <property type="entry name" value="Tudor_TDRD12_rpt2"/>
    <property type="match status" value="1"/>
</dbReference>
<sequence>MIEVIILKIENPDCFWVYIIGGRKIVVNEMEYETLQTEMNQFYNKHYRCVDAKPCALEEGQVCAVYCEELKSWCRAVVNSIISYTDYYIAECFLVDYAKTIPVNTEKICVVVKSFVRLPYRATKFRLYCVKPVTLRVNYYNDNSEIVPANKWDIAAIQYFQNLLNEATQVEAKICAVEEDNFAVYLYVTIKGEKVCVNDALVAKNYACYELEKTNQKRDSEGTKSRSEEKNPVRLLWPMLLRESKVSEMGAAPVCDNSEIAELTHFPEINLHKPKQPDVVVPVSPLKQGITFSVPSGMQTVSNLPKSSTKIQERENDLYKNNLGVKLLQFLNPDPLKIATDQETEELKLNITTTCLPVVLSNKIEPCSSLETAPLFPALKKELLRKQFQGPNHVQSYSWPAIARGYDSLIISSESNPLSYLLPIITFLQSRNCYISLSARQGPVALVICPGQKRAELVFEHLKMYSHCSRPLHPMLLVLGMKKEEIKSVRIPRGCEIVVTTPPIFLRLLEHHSLLFLRLCHLVLDEVDVLFSDAKEQTLTILQYYKSNLSVEEKEFVPQQIVAVGNHWDKNIEVLTKEFMNDPYIVITSMGEAAIYGKVQQVVQLCLECDRISTLLQTLDFTPTDAQKTLIFTSCVEERDMVYKAVESISIFCLKMNPGIGFHSDYIVEQWNKTISPGTHVVLVLTDDCTAAVKFTDATRVIHFSFPPTPRIFGARLHGLSANFQNSVEKSPSLGKEESKAKSILLLTEKNACHAVGVLNYLERAEAFVPPDLYNFTRGVLEAKEEKRSGQPFCSSVKAYGICKNKKRCPDRHRVNLQIDVPSKVADEALQTGGIITILPLFIVDATNYLGRVVGKWGNLYAALETEMKDYYQESSNCTPADKVEKLAMYGLREENSFHRVQVLDVEQKEEPSAFYNVDIKYIDEGRTGYVQNHHLLSLPEQFQALPPQAVEFIVCRVKPIDNEAEWHPKVSRCINDKIRGKPHEAKVALVLGNTIWVDPVIRVTKLQDLKTSINEYNIRSEILSTGLGVDNPEHIQELEKLFNEAEIPHEKKEKPALLNPPTDERSEEAEPVEQKVSNPATLSSETSSKQPLPVVQKSQHSQDIIHDGYSQVSLENHCNETAQNKNNEDILQISTKCFHPTIKWFDKQDAVVVKVKLQNISNYDCRIFEQRIAFSASANGKFYLANMELQRSILREKSTCVLKGDEPTILLVKVKKEPWCNLLKEKNHHVSFDFDYLDDNEERSPFCIGKQFIVLCAVSSRLKGWEALLYFLQTLLGKTDYTVYFMGCAKKKRRRKKNLPKTVIQRVIYPLVNYILAFSL</sequence>